<keyword evidence="3 6" id="KW-0812">Transmembrane</keyword>
<keyword evidence="4 6" id="KW-1133">Transmembrane helix</keyword>
<protein>
    <submittedName>
        <fullName evidence="7">Cornichon</fullName>
    </submittedName>
</protein>
<dbReference type="KEGG" id="qsa:O6P43_006554"/>
<dbReference type="SMART" id="SM01398">
    <property type="entry name" value="Cornichon"/>
    <property type="match status" value="1"/>
</dbReference>
<dbReference type="Proteomes" id="UP001163823">
    <property type="component" value="Chromosome 3"/>
</dbReference>
<evidence type="ECO:0000313" key="8">
    <source>
        <dbReference type="Proteomes" id="UP001163823"/>
    </source>
</evidence>
<dbReference type="AlphaFoldDB" id="A0AAD7Q8F5"/>
<accession>A0AAD7Q8F5</accession>
<feature type="transmembrane region" description="Helical" evidence="6">
    <location>
        <begin position="115"/>
        <end position="137"/>
    </location>
</feature>
<gene>
    <name evidence="7" type="ORF">O6P43_006554</name>
</gene>
<comment type="caution">
    <text evidence="7">The sequence shown here is derived from an EMBL/GenBank/DDBJ whole genome shotgun (WGS) entry which is preliminary data.</text>
</comment>
<dbReference type="EMBL" id="JARAOO010000003">
    <property type="protein sequence ID" value="KAJ7976833.1"/>
    <property type="molecule type" value="Genomic_DNA"/>
</dbReference>
<comment type="similarity">
    <text evidence="2">Belongs to the cornichon family.</text>
</comment>
<evidence type="ECO:0000256" key="4">
    <source>
        <dbReference type="ARBA" id="ARBA00022989"/>
    </source>
</evidence>
<dbReference type="GO" id="GO:0016020">
    <property type="term" value="C:membrane"/>
    <property type="evidence" value="ECO:0007669"/>
    <property type="project" value="UniProtKB-SubCell"/>
</dbReference>
<evidence type="ECO:0000313" key="7">
    <source>
        <dbReference type="EMBL" id="KAJ7976833.1"/>
    </source>
</evidence>
<organism evidence="7 8">
    <name type="scientific">Quillaja saponaria</name>
    <name type="common">Soap bark tree</name>
    <dbReference type="NCBI Taxonomy" id="32244"/>
    <lineage>
        <taxon>Eukaryota</taxon>
        <taxon>Viridiplantae</taxon>
        <taxon>Streptophyta</taxon>
        <taxon>Embryophyta</taxon>
        <taxon>Tracheophyta</taxon>
        <taxon>Spermatophyta</taxon>
        <taxon>Magnoliopsida</taxon>
        <taxon>eudicotyledons</taxon>
        <taxon>Gunneridae</taxon>
        <taxon>Pentapetalae</taxon>
        <taxon>rosids</taxon>
        <taxon>fabids</taxon>
        <taxon>Fabales</taxon>
        <taxon>Quillajaceae</taxon>
        <taxon>Quillaja</taxon>
    </lineage>
</organism>
<dbReference type="PANTHER" id="PTHR12290">
    <property type="entry name" value="CORNICHON-RELATED"/>
    <property type="match status" value="1"/>
</dbReference>
<dbReference type="GO" id="GO:0016192">
    <property type="term" value="P:vesicle-mediated transport"/>
    <property type="evidence" value="ECO:0007669"/>
    <property type="project" value="InterPro"/>
</dbReference>
<evidence type="ECO:0000256" key="2">
    <source>
        <dbReference type="ARBA" id="ARBA00010095"/>
    </source>
</evidence>
<evidence type="ECO:0000256" key="5">
    <source>
        <dbReference type="ARBA" id="ARBA00023136"/>
    </source>
</evidence>
<name>A0AAD7Q8F5_QUISA</name>
<keyword evidence="8" id="KW-1185">Reference proteome</keyword>
<evidence type="ECO:0000256" key="3">
    <source>
        <dbReference type="ARBA" id="ARBA00022692"/>
    </source>
</evidence>
<reference evidence="7" key="1">
    <citation type="journal article" date="2023" name="Science">
        <title>Elucidation of the pathway for biosynthesis of saponin adjuvants from the soapbark tree.</title>
        <authorList>
            <person name="Reed J."/>
            <person name="Orme A."/>
            <person name="El-Demerdash A."/>
            <person name="Owen C."/>
            <person name="Martin L.B.B."/>
            <person name="Misra R.C."/>
            <person name="Kikuchi S."/>
            <person name="Rejzek M."/>
            <person name="Martin A.C."/>
            <person name="Harkess A."/>
            <person name="Leebens-Mack J."/>
            <person name="Louveau T."/>
            <person name="Stephenson M.J."/>
            <person name="Osbourn A."/>
        </authorList>
    </citation>
    <scope>NUCLEOTIDE SEQUENCE</scope>
    <source>
        <strain evidence="7">S10</strain>
    </source>
</reference>
<dbReference type="InterPro" id="IPR003377">
    <property type="entry name" value="Cornichon"/>
</dbReference>
<feature type="transmembrane region" description="Helical" evidence="6">
    <location>
        <begin position="5"/>
        <end position="28"/>
    </location>
</feature>
<dbReference type="Pfam" id="PF03311">
    <property type="entry name" value="Cornichon"/>
    <property type="match status" value="1"/>
</dbReference>
<proteinExistence type="inferred from homology"/>
<keyword evidence="5 6" id="KW-0472">Membrane</keyword>
<evidence type="ECO:0000256" key="6">
    <source>
        <dbReference type="SAM" id="Phobius"/>
    </source>
</evidence>
<comment type="subcellular location">
    <subcellularLocation>
        <location evidence="1">Membrane</location>
        <topology evidence="1">Multi-pass membrane protein</topology>
    </subcellularLocation>
</comment>
<sequence>MAWNFLLWCGIIFPANIALVASTFYQVLVLTDLEADYVNPYDAASRVNRFIVPEFIGQGVLCAIFLLTGHWFMFLLAVPLTCYHAMLYAKRQHLIDVTEVFSVINAEKKLRWVKLAFYMIVLVIIIFRLTLSGIHLLGMDDDDDLRIFW</sequence>
<feature type="transmembrane region" description="Helical" evidence="6">
    <location>
        <begin position="55"/>
        <end position="83"/>
    </location>
</feature>
<evidence type="ECO:0000256" key="1">
    <source>
        <dbReference type="ARBA" id="ARBA00004141"/>
    </source>
</evidence>